<feature type="non-terminal residue" evidence="1">
    <location>
        <position position="1"/>
    </location>
</feature>
<feature type="non-terminal residue" evidence="1">
    <location>
        <position position="61"/>
    </location>
</feature>
<sequence>ACEITGKLYSKHLKDQVVNTVDSERKVKHSKLSEGLEAALSEEKFVAKADLNNVEMCYPAI</sequence>
<organism evidence="1 3">
    <name type="scientific">Rotaria socialis</name>
    <dbReference type="NCBI Taxonomy" id="392032"/>
    <lineage>
        <taxon>Eukaryota</taxon>
        <taxon>Metazoa</taxon>
        <taxon>Spiralia</taxon>
        <taxon>Gnathifera</taxon>
        <taxon>Rotifera</taxon>
        <taxon>Eurotatoria</taxon>
        <taxon>Bdelloidea</taxon>
        <taxon>Philodinida</taxon>
        <taxon>Philodinidae</taxon>
        <taxon>Rotaria</taxon>
    </lineage>
</organism>
<dbReference type="AlphaFoldDB" id="A0A822ED17"/>
<dbReference type="EMBL" id="CAJOBR010070993">
    <property type="protein sequence ID" value="CAF5099555.1"/>
    <property type="molecule type" value="Genomic_DNA"/>
</dbReference>
<reference evidence="1" key="1">
    <citation type="submission" date="2021-02" db="EMBL/GenBank/DDBJ databases">
        <authorList>
            <person name="Nowell W R."/>
        </authorList>
    </citation>
    <scope>NUCLEOTIDE SEQUENCE</scope>
</reference>
<dbReference type="EMBL" id="CAJOBR010081411">
    <property type="protein sequence ID" value="CAF5124224.1"/>
    <property type="molecule type" value="Genomic_DNA"/>
</dbReference>
<name>A0A822ED17_9BILA</name>
<evidence type="ECO:0000313" key="3">
    <source>
        <dbReference type="Proteomes" id="UP000663848"/>
    </source>
</evidence>
<dbReference type="Gene3D" id="3.90.230.10">
    <property type="entry name" value="Creatinase/methionine aminopeptidase superfamily"/>
    <property type="match status" value="1"/>
</dbReference>
<dbReference type="Proteomes" id="UP000663848">
    <property type="component" value="Unassembled WGS sequence"/>
</dbReference>
<gene>
    <name evidence="1" type="ORF">QYT958_LOCUS44763</name>
    <name evidence="2" type="ORF">QYT958_LOCUS46266</name>
</gene>
<evidence type="ECO:0000313" key="2">
    <source>
        <dbReference type="EMBL" id="CAF5124224.1"/>
    </source>
</evidence>
<dbReference type="InterPro" id="IPR036005">
    <property type="entry name" value="Creatinase/aminopeptidase-like"/>
</dbReference>
<comment type="caution">
    <text evidence="1">The sequence shown here is derived from an EMBL/GenBank/DDBJ whole genome shotgun (WGS) entry which is preliminary data.</text>
</comment>
<accession>A0A822ED17</accession>
<protein>
    <submittedName>
        <fullName evidence="1">Uncharacterized protein</fullName>
    </submittedName>
</protein>
<evidence type="ECO:0000313" key="1">
    <source>
        <dbReference type="EMBL" id="CAF5099555.1"/>
    </source>
</evidence>
<proteinExistence type="predicted"/>